<keyword evidence="3" id="KW-0378">Hydrolase</keyword>
<dbReference type="EMBL" id="CAJNOK010004329">
    <property type="protein sequence ID" value="CAF0934138.1"/>
    <property type="molecule type" value="Genomic_DNA"/>
</dbReference>
<dbReference type="CDD" id="cd14498">
    <property type="entry name" value="DSP"/>
    <property type="match status" value="1"/>
</dbReference>
<dbReference type="AlphaFoldDB" id="A0A814D6W6"/>
<dbReference type="OrthoDB" id="165342at2759"/>
<dbReference type="EC" id="3.1.3.48" evidence="2"/>
<dbReference type="GO" id="GO:0043409">
    <property type="term" value="P:negative regulation of MAPK cascade"/>
    <property type="evidence" value="ECO:0007669"/>
    <property type="project" value="TreeGrafter"/>
</dbReference>
<sequence>MLLCEQSPTLPVFRSVERHYKSEPTTIKEVRSDDPIKVITSVQLSKHLETPSPIKFALIDCGSPFRYNEKHICKSILLHVADRLSRKRLAKRGLKNYLDITQMKLIDDSEVIVLYEDGTVDDSRTNSCTTSLVTTTLADKIDQHRLSCCYSSFVVLENDILLYPQLTPASKCAYDEIKRHDSSKLVFILSESFNDFYVQYSHLCSSNTYNLTSPSILESCLTKSDIENFQLSEIIPGLYLGNENDAKNYGILEKNNIKSIINVTTCVPCHFESAINYLRLACLDICSTNLFDYFNDQTFQFIQNSLNSNKNVLIHCQAGISRSPTITIAYLMTYHACEFKTMNEAYINTDLERTVLSFTSAPTRKKVQCTCTLSSGYNERHVVGFLTRVERLGCGVLFGPGGSVTVSTLESILPDELYEFIVLYLKSIDIIYSFFNLNSRFDRLVSPFLCAIDLSAIDQHILDGYCQQILPKIRHHVKIIKFDDKNIYRILPLPTAYPNLCSLSITEVVEINGKYLSYLSSFKELCNLKMYFDNQLCEQKLSNEIFSNLFQSNYQLQSLIFLHVYFTVNTDSIQPCSIRRLKIILRSQYDLNVLLMNLSLIEYLDVELLRVIRHGNHQENYANILSLPKLKEFIFVSIFSIDYNSLESLLSRCSNLECLSLHLDSRQFIDGYSLEAKLLSKLTKSHFCFRIPNVTMMNIDEYIETYKSSYWLNHPVLCFKIAYRRSHYCIFSLPYPFSYMIFTSNDIVNYRSNISDISIYNGRNKLKEIDLYDTVPFTLELFKFIEETFVKARVLQFFSPPVNILNDDLMNNNEFILENIDCLIFRIEKIVDYKYLKRVLVMMPNIVELHVHSDLLLELKTQDFGEQVQLLFNRIKYIYVSGSPVELLEDKSLFPNVKIIRDKF</sequence>
<dbReference type="PROSITE" id="PS00383">
    <property type="entry name" value="TYR_PHOSPHATASE_1"/>
    <property type="match status" value="1"/>
</dbReference>
<dbReference type="EMBL" id="CAJOBC010002278">
    <property type="protein sequence ID" value="CAF3724994.1"/>
    <property type="molecule type" value="Genomic_DNA"/>
</dbReference>
<evidence type="ECO:0000256" key="1">
    <source>
        <dbReference type="ARBA" id="ARBA00008601"/>
    </source>
</evidence>
<dbReference type="EMBL" id="CAJOBA010004332">
    <property type="protein sequence ID" value="CAF3710118.1"/>
    <property type="molecule type" value="Genomic_DNA"/>
</dbReference>
<name>A0A814D6W6_9BILA</name>
<dbReference type="Proteomes" id="UP000677228">
    <property type="component" value="Unassembled WGS sequence"/>
</dbReference>
<evidence type="ECO:0000313" key="10">
    <source>
        <dbReference type="EMBL" id="CAF3724994.1"/>
    </source>
</evidence>
<protein>
    <recommendedName>
        <fullName evidence="2">protein-tyrosine-phosphatase</fullName>
        <ecNumber evidence="2">3.1.3.48</ecNumber>
    </recommendedName>
</protein>
<dbReference type="SUPFAM" id="SSF52821">
    <property type="entry name" value="Rhodanese/Cell cycle control phosphatase"/>
    <property type="match status" value="1"/>
</dbReference>
<dbReference type="InterPro" id="IPR036873">
    <property type="entry name" value="Rhodanese-like_dom_sf"/>
</dbReference>
<dbReference type="Gene3D" id="3.40.250.10">
    <property type="entry name" value="Rhodanese-like domain"/>
    <property type="match status" value="1"/>
</dbReference>
<dbReference type="SMART" id="SM00195">
    <property type="entry name" value="DSPc"/>
    <property type="match status" value="1"/>
</dbReference>
<evidence type="ECO:0000313" key="8">
    <source>
        <dbReference type="EMBL" id="CAF0949160.1"/>
    </source>
</evidence>
<evidence type="ECO:0000259" key="5">
    <source>
        <dbReference type="PROSITE" id="PS50054"/>
    </source>
</evidence>
<organism evidence="8 11">
    <name type="scientific">Didymodactylos carnosus</name>
    <dbReference type="NCBI Taxonomy" id="1234261"/>
    <lineage>
        <taxon>Eukaryota</taxon>
        <taxon>Metazoa</taxon>
        <taxon>Spiralia</taxon>
        <taxon>Gnathifera</taxon>
        <taxon>Rotifera</taxon>
        <taxon>Eurotatoria</taxon>
        <taxon>Bdelloidea</taxon>
        <taxon>Philodinida</taxon>
        <taxon>Philodinidae</taxon>
        <taxon>Didymodactylos</taxon>
    </lineage>
</organism>
<dbReference type="InterPro" id="IPR029021">
    <property type="entry name" value="Prot-tyrosine_phosphatase-like"/>
</dbReference>
<dbReference type="GO" id="GO:0004725">
    <property type="term" value="F:protein tyrosine phosphatase activity"/>
    <property type="evidence" value="ECO:0007669"/>
    <property type="project" value="UniProtKB-EC"/>
</dbReference>
<dbReference type="PANTHER" id="PTHR10159:SF519">
    <property type="entry name" value="DUAL SPECIFICITY PROTEIN PHOSPHATASE MPK3"/>
    <property type="match status" value="1"/>
</dbReference>
<evidence type="ECO:0000313" key="9">
    <source>
        <dbReference type="EMBL" id="CAF3710118.1"/>
    </source>
</evidence>
<dbReference type="Proteomes" id="UP000682733">
    <property type="component" value="Unassembled WGS sequence"/>
</dbReference>
<dbReference type="PROSITE" id="PS50056">
    <property type="entry name" value="TYR_PHOSPHATASE_2"/>
    <property type="match status" value="1"/>
</dbReference>
<dbReference type="InterPro" id="IPR020422">
    <property type="entry name" value="TYR_PHOSPHATASE_DUAL_dom"/>
</dbReference>
<dbReference type="Proteomes" id="UP000681722">
    <property type="component" value="Unassembled WGS sequence"/>
</dbReference>
<reference evidence="8" key="1">
    <citation type="submission" date="2021-02" db="EMBL/GenBank/DDBJ databases">
        <authorList>
            <person name="Nowell W R."/>
        </authorList>
    </citation>
    <scope>NUCLEOTIDE SEQUENCE</scope>
</reference>
<dbReference type="InterPro" id="IPR000340">
    <property type="entry name" value="Dual-sp_phosphatase_cat-dom"/>
</dbReference>
<evidence type="ECO:0000256" key="2">
    <source>
        <dbReference type="ARBA" id="ARBA00013064"/>
    </source>
</evidence>
<evidence type="ECO:0000313" key="7">
    <source>
        <dbReference type="EMBL" id="CAF0934138.1"/>
    </source>
</evidence>
<feature type="domain" description="Tyrosine-protein phosphatase" evidence="5">
    <location>
        <begin position="230"/>
        <end position="377"/>
    </location>
</feature>
<feature type="domain" description="Tyrosine specific protein phosphatases" evidence="6">
    <location>
        <begin position="296"/>
        <end position="332"/>
    </location>
</feature>
<proteinExistence type="inferred from homology"/>
<comment type="similarity">
    <text evidence="1">Belongs to the protein-tyrosine phosphatase family. Non-receptor class dual specificity subfamily.</text>
</comment>
<comment type="caution">
    <text evidence="8">The sequence shown here is derived from an EMBL/GenBank/DDBJ whole genome shotgun (WGS) entry which is preliminary data.</text>
</comment>
<evidence type="ECO:0000256" key="4">
    <source>
        <dbReference type="ARBA" id="ARBA00022912"/>
    </source>
</evidence>
<dbReference type="GO" id="GO:0005737">
    <property type="term" value="C:cytoplasm"/>
    <property type="evidence" value="ECO:0007669"/>
    <property type="project" value="TreeGrafter"/>
</dbReference>
<gene>
    <name evidence="8" type="ORF">GPM918_LOCUS11140</name>
    <name evidence="7" type="ORF">OVA965_LOCUS11292</name>
    <name evidence="10" type="ORF">SRO942_LOCUS11141</name>
    <name evidence="9" type="ORF">TMI583_LOCUS11291</name>
</gene>
<evidence type="ECO:0000313" key="11">
    <source>
        <dbReference type="Proteomes" id="UP000663829"/>
    </source>
</evidence>
<dbReference type="InterPro" id="IPR016130">
    <property type="entry name" value="Tyr_Pase_AS"/>
</dbReference>
<dbReference type="PROSITE" id="PS50054">
    <property type="entry name" value="TYR_PHOSPHATASE_DUAL"/>
    <property type="match status" value="1"/>
</dbReference>
<keyword evidence="11" id="KW-1185">Reference proteome</keyword>
<evidence type="ECO:0000259" key="6">
    <source>
        <dbReference type="PROSITE" id="PS50056"/>
    </source>
</evidence>
<dbReference type="EMBL" id="CAJNOQ010002278">
    <property type="protein sequence ID" value="CAF0949160.1"/>
    <property type="molecule type" value="Genomic_DNA"/>
</dbReference>
<dbReference type="SUPFAM" id="SSF52799">
    <property type="entry name" value="(Phosphotyrosine protein) phosphatases II"/>
    <property type="match status" value="1"/>
</dbReference>
<keyword evidence="4" id="KW-0904">Protein phosphatase</keyword>
<dbReference type="Gene3D" id="3.90.190.10">
    <property type="entry name" value="Protein tyrosine phosphatase superfamily"/>
    <property type="match status" value="1"/>
</dbReference>
<dbReference type="PANTHER" id="PTHR10159">
    <property type="entry name" value="DUAL SPECIFICITY PROTEIN PHOSPHATASE"/>
    <property type="match status" value="1"/>
</dbReference>
<dbReference type="Proteomes" id="UP000663829">
    <property type="component" value="Unassembled WGS sequence"/>
</dbReference>
<dbReference type="InterPro" id="IPR000387">
    <property type="entry name" value="Tyr_Pase_dom"/>
</dbReference>
<dbReference type="Pfam" id="PF00782">
    <property type="entry name" value="DSPc"/>
    <property type="match status" value="1"/>
</dbReference>
<evidence type="ECO:0000256" key="3">
    <source>
        <dbReference type="ARBA" id="ARBA00022801"/>
    </source>
</evidence>
<accession>A0A814D6W6</accession>